<dbReference type="eggNOG" id="KOG2094">
    <property type="taxonomic scope" value="Eukaryota"/>
</dbReference>
<evidence type="ECO:0000256" key="7">
    <source>
        <dbReference type="ARBA" id="ARBA00022763"/>
    </source>
</evidence>
<dbReference type="FunFam" id="3.30.1490.100:FF:000004">
    <property type="entry name" value="DNA polymerase IV"/>
    <property type="match status" value="1"/>
</dbReference>
<dbReference type="SUPFAM" id="SSF100879">
    <property type="entry name" value="Lesion bypass DNA polymerase (Y-family), little finger domain"/>
    <property type="match status" value="1"/>
</dbReference>
<feature type="domain" description="UmuC" evidence="13">
    <location>
        <begin position="220"/>
        <end position="401"/>
    </location>
</feature>
<evidence type="ECO:0000259" key="13">
    <source>
        <dbReference type="PROSITE" id="PS50173"/>
    </source>
</evidence>
<dbReference type="InterPro" id="IPR017961">
    <property type="entry name" value="DNA_pol_Y-fam_little_finger"/>
</dbReference>
<keyword evidence="10" id="KW-0234">DNA repair</keyword>
<dbReference type="AlphaFoldDB" id="A0A0L0SWD3"/>
<feature type="region of interest" description="Disordered" evidence="12">
    <location>
        <begin position="668"/>
        <end position="728"/>
    </location>
</feature>
<dbReference type="Gene3D" id="1.10.150.20">
    <property type="entry name" value="5' to 3' exonuclease, C-terminal subdomain"/>
    <property type="match status" value="1"/>
</dbReference>
<evidence type="ECO:0000256" key="10">
    <source>
        <dbReference type="ARBA" id="ARBA00023204"/>
    </source>
</evidence>
<evidence type="ECO:0000256" key="1">
    <source>
        <dbReference type="ARBA" id="ARBA00012417"/>
    </source>
</evidence>
<dbReference type="GO" id="GO:0006260">
    <property type="term" value="P:DNA replication"/>
    <property type="evidence" value="ECO:0007669"/>
    <property type="project" value="UniProtKB-KW"/>
</dbReference>
<keyword evidence="8" id="KW-0460">Magnesium</keyword>
<dbReference type="Gene3D" id="3.30.70.270">
    <property type="match status" value="2"/>
</dbReference>
<dbReference type="VEuPathDB" id="FungiDB:AMAG_11765"/>
<feature type="compositionally biased region" description="Low complexity" evidence="12">
    <location>
        <begin position="668"/>
        <end position="678"/>
    </location>
</feature>
<evidence type="ECO:0000256" key="8">
    <source>
        <dbReference type="ARBA" id="ARBA00022842"/>
    </source>
</evidence>
<feature type="compositionally biased region" description="Basic and acidic residues" evidence="12">
    <location>
        <begin position="19"/>
        <end position="40"/>
    </location>
</feature>
<keyword evidence="9" id="KW-0239">DNA-directed DNA polymerase</keyword>
<protein>
    <recommendedName>
        <fullName evidence="2">DNA polymerase kappa</fullName>
        <ecNumber evidence="1">2.7.7.7</ecNumber>
    </recommendedName>
</protein>
<dbReference type="PANTHER" id="PTHR11076">
    <property type="entry name" value="DNA REPAIR POLYMERASE UMUC / TRANSFERASE FAMILY MEMBER"/>
    <property type="match status" value="1"/>
</dbReference>
<dbReference type="FunFam" id="3.40.1170.60:FF:000012">
    <property type="entry name" value="Putative DNA-directed polymerase kappa"/>
    <property type="match status" value="1"/>
</dbReference>
<organism evidence="14 15">
    <name type="scientific">Allomyces macrogynus (strain ATCC 38327)</name>
    <name type="common">Allomyces javanicus var. macrogynus</name>
    <dbReference type="NCBI Taxonomy" id="578462"/>
    <lineage>
        <taxon>Eukaryota</taxon>
        <taxon>Fungi</taxon>
        <taxon>Fungi incertae sedis</taxon>
        <taxon>Blastocladiomycota</taxon>
        <taxon>Blastocladiomycetes</taxon>
        <taxon>Blastocladiales</taxon>
        <taxon>Blastocladiaceae</taxon>
        <taxon>Allomyces</taxon>
    </lineage>
</organism>
<dbReference type="GO" id="GO:0003887">
    <property type="term" value="F:DNA-directed DNA polymerase activity"/>
    <property type="evidence" value="ECO:0007669"/>
    <property type="project" value="UniProtKB-KW"/>
</dbReference>
<evidence type="ECO:0000256" key="6">
    <source>
        <dbReference type="ARBA" id="ARBA00022723"/>
    </source>
</evidence>
<dbReference type="PANTHER" id="PTHR11076:SF33">
    <property type="entry name" value="DNA POLYMERASE KAPPA"/>
    <property type="match status" value="1"/>
</dbReference>
<keyword evidence="15" id="KW-1185">Reference proteome</keyword>
<evidence type="ECO:0000256" key="3">
    <source>
        <dbReference type="ARBA" id="ARBA00022679"/>
    </source>
</evidence>
<dbReference type="EC" id="2.7.7.7" evidence="1"/>
<evidence type="ECO:0000256" key="4">
    <source>
        <dbReference type="ARBA" id="ARBA00022695"/>
    </source>
</evidence>
<name>A0A0L0SWD3_ALLM3</name>
<feature type="region of interest" description="Disordered" evidence="12">
    <location>
        <begin position="1"/>
        <end position="69"/>
    </location>
</feature>
<dbReference type="Gene3D" id="1.10.150.810">
    <property type="match status" value="1"/>
</dbReference>
<dbReference type="InterPro" id="IPR001126">
    <property type="entry name" value="UmuC"/>
</dbReference>
<dbReference type="OrthoDB" id="1747274at2759"/>
<dbReference type="GO" id="GO:0006281">
    <property type="term" value="P:DNA repair"/>
    <property type="evidence" value="ECO:0007669"/>
    <property type="project" value="UniProtKB-KW"/>
</dbReference>
<feature type="region of interest" description="Disordered" evidence="12">
    <location>
        <begin position="103"/>
        <end position="131"/>
    </location>
</feature>
<dbReference type="GO" id="GO:0046872">
    <property type="term" value="F:metal ion binding"/>
    <property type="evidence" value="ECO:0007669"/>
    <property type="project" value="UniProtKB-KW"/>
</dbReference>
<evidence type="ECO:0000256" key="5">
    <source>
        <dbReference type="ARBA" id="ARBA00022705"/>
    </source>
</evidence>
<sequence>MANHCRPQGQKPPALRRSSMSDRRTSISIDERPSPPRRDGIAAGGRNPQRANGMESVGAAPDPPTEWNHEELHVEGELAGFGDDEGLQGVFSQDFAWLSQEHDGDQDGALASTSTHDDRAETSATEGDGATGYRFSYSAHKAGMNQVDRAKINARIAELSKGSAYYENEERKSEANRQRELRLLDQVREMRPIAQSEPHRAKIARRIAELEATRDLTQTIVHLDMDAFYASVEERDLPELKTKPMAVGSTMMLCTANYEARKYGVRAAMPGYIAQQLCPELVIIPLHFDKYRAISEQVRAILRDYDQDMRTAGLDECYLNLTAYMQSHDLSDPQPIVQEMRDRIVEKTQLTASAGIAPNAMLAKVCSDLNKPNGQYYLAPEHETVVNFTNKLLMRRISGVGRVTEHLLKTLGVETCADFVREAAILSLVLSEKAFGFLLQSALGLGNSFWSNTSPQKSISTERTFRATRDAAAWDSTLSSLVAELHTELESSSRLTRHLTVKVKSASFRVRQAGRTLHKYTTQTTDLLPVARTLLAEAVAAVTAQDGGAEISMLRLLGVRVSDLIDRGVLEKRGIARFLIRPGAETGTARAAAATVESVKSAAGSDRAMAEASSSADAPRDRDPVDEAVCPVCHVVSFPASMTETAMVRHIDECLNLAALRTRGASTVAEPEVAVVASPRKRAAPASGPPSPARPSKKPARLSTRSDKRKGGSSGSRKLDDFFAPADA</sequence>
<evidence type="ECO:0000256" key="2">
    <source>
        <dbReference type="ARBA" id="ARBA00016178"/>
    </source>
</evidence>
<dbReference type="Proteomes" id="UP000054350">
    <property type="component" value="Unassembled WGS sequence"/>
</dbReference>
<evidence type="ECO:0000313" key="15">
    <source>
        <dbReference type="Proteomes" id="UP000054350"/>
    </source>
</evidence>
<keyword evidence="6" id="KW-0479">Metal-binding</keyword>
<dbReference type="CDD" id="cd03586">
    <property type="entry name" value="PolY_Pol_IV_kappa"/>
    <property type="match status" value="1"/>
</dbReference>
<reference evidence="15" key="2">
    <citation type="submission" date="2009-11" db="EMBL/GenBank/DDBJ databases">
        <title>The Genome Sequence of Allomyces macrogynus strain ATCC 38327.</title>
        <authorList>
            <consortium name="The Broad Institute Genome Sequencing Platform"/>
            <person name="Russ C."/>
            <person name="Cuomo C."/>
            <person name="Shea T."/>
            <person name="Young S.K."/>
            <person name="Zeng Q."/>
            <person name="Koehrsen M."/>
            <person name="Haas B."/>
            <person name="Borodovsky M."/>
            <person name="Guigo R."/>
            <person name="Alvarado L."/>
            <person name="Berlin A."/>
            <person name="Borenstein D."/>
            <person name="Chen Z."/>
            <person name="Engels R."/>
            <person name="Freedman E."/>
            <person name="Gellesch M."/>
            <person name="Goldberg J."/>
            <person name="Griggs A."/>
            <person name="Gujja S."/>
            <person name="Heiman D."/>
            <person name="Hepburn T."/>
            <person name="Howarth C."/>
            <person name="Jen D."/>
            <person name="Larson L."/>
            <person name="Lewis B."/>
            <person name="Mehta T."/>
            <person name="Park D."/>
            <person name="Pearson M."/>
            <person name="Roberts A."/>
            <person name="Saif S."/>
            <person name="Shenoy N."/>
            <person name="Sisk P."/>
            <person name="Stolte C."/>
            <person name="Sykes S."/>
            <person name="Walk T."/>
            <person name="White J."/>
            <person name="Yandava C."/>
            <person name="Burger G."/>
            <person name="Gray M.W."/>
            <person name="Holland P.W.H."/>
            <person name="King N."/>
            <person name="Lang F.B.F."/>
            <person name="Roger A.J."/>
            <person name="Ruiz-Trillo I."/>
            <person name="Lander E."/>
            <person name="Nusbaum C."/>
        </authorList>
    </citation>
    <scope>NUCLEOTIDE SEQUENCE [LARGE SCALE GENOMIC DNA]</scope>
    <source>
        <strain evidence="15">ATCC 38327</strain>
    </source>
</reference>
<comment type="catalytic activity">
    <reaction evidence="11">
        <text>DNA(n) + a 2'-deoxyribonucleoside 5'-triphosphate = DNA(n+1) + diphosphate</text>
        <dbReference type="Rhea" id="RHEA:22508"/>
        <dbReference type="Rhea" id="RHEA-COMP:17339"/>
        <dbReference type="Rhea" id="RHEA-COMP:17340"/>
        <dbReference type="ChEBI" id="CHEBI:33019"/>
        <dbReference type="ChEBI" id="CHEBI:61560"/>
        <dbReference type="ChEBI" id="CHEBI:173112"/>
        <dbReference type="EC" id="2.7.7.7"/>
    </reaction>
</comment>
<gene>
    <name evidence="14" type="ORF">AMAG_11765</name>
</gene>
<dbReference type="GO" id="GO:0005634">
    <property type="term" value="C:nucleus"/>
    <property type="evidence" value="ECO:0007669"/>
    <property type="project" value="TreeGrafter"/>
</dbReference>
<dbReference type="EMBL" id="GG745350">
    <property type="protein sequence ID" value="KNE66649.1"/>
    <property type="molecule type" value="Genomic_DNA"/>
</dbReference>
<dbReference type="Pfam" id="PF11799">
    <property type="entry name" value="IMS_C"/>
    <property type="match status" value="1"/>
</dbReference>
<proteinExistence type="predicted"/>
<evidence type="ECO:0000256" key="11">
    <source>
        <dbReference type="ARBA" id="ARBA00049244"/>
    </source>
</evidence>
<dbReference type="STRING" id="578462.A0A0L0SWD3"/>
<dbReference type="GO" id="GO:0003684">
    <property type="term" value="F:damaged DNA binding"/>
    <property type="evidence" value="ECO:0007669"/>
    <property type="project" value="InterPro"/>
</dbReference>
<dbReference type="GO" id="GO:0042276">
    <property type="term" value="P:error-prone translesion synthesis"/>
    <property type="evidence" value="ECO:0007669"/>
    <property type="project" value="TreeGrafter"/>
</dbReference>
<dbReference type="NCBIfam" id="NF002677">
    <property type="entry name" value="PRK02406.1"/>
    <property type="match status" value="1"/>
</dbReference>
<dbReference type="GO" id="GO:0070987">
    <property type="term" value="P:error-free translesion synthesis"/>
    <property type="evidence" value="ECO:0007669"/>
    <property type="project" value="UniProtKB-ARBA"/>
</dbReference>
<evidence type="ECO:0000256" key="9">
    <source>
        <dbReference type="ARBA" id="ARBA00022932"/>
    </source>
</evidence>
<dbReference type="InterPro" id="IPR036775">
    <property type="entry name" value="DNA_pol_Y-fam_lit_finger_sf"/>
</dbReference>
<keyword evidence="3" id="KW-0808">Transferase</keyword>
<dbReference type="InterPro" id="IPR043502">
    <property type="entry name" value="DNA/RNA_pol_sf"/>
</dbReference>
<keyword evidence="4" id="KW-0548">Nucleotidyltransferase</keyword>
<keyword evidence="5" id="KW-0235">DNA replication</keyword>
<dbReference type="Gene3D" id="3.30.1490.100">
    <property type="entry name" value="DNA polymerase, Y-family, little finger domain"/>
    <property type="match status" value="1"/>
</dbReference>
<reference evidence="14 15" key="1">
    <citation type="submission" date="2009-11" db="EMBL/GenBank/DDBJ databases">
        <title>Annotation of Allomyces macrogynus ATCC 38327.</title>
        <authorList>
            <consortium name="The Broad Institute Genome Sequencing Platform"/>
            <person name="Russ C."/>
            <person name="Cuomo C."/>
            <person name="Burger G."/>
            <person name="Gray M.W."/>
            <person name="Holland P.W.H."/>
            <person name="King N."/>
            <person name="Lang F.B.F."/>
            <person name="Roger A.J."/>
            <person name="Ruiz-Trillo I."/>
            <person name="Young S.K."/>
            <person name="Zeng Q."/>
            <person name="Gargeya S."/>
            <person name="Fitzgerald M."/>
            <person name="Haas B."/>
            <person name="Abouelleil A."/>
            <person name="Alvarado L."/>
            <person name="Arachchi H.M."/>
            <person name="Berlin A."/>
            <person name="Chapman S.B."/>
            <person name="Gearin G."/>
            <person name="Goldberg J."/>
            <person name="Griggs A."/>
            <person name="Gujja S."/>
            <person name="Hansen M."/>
            <person name="Heiman D."/>
            <person name="Howarth C."/>
            <person name="Larimer J."/>
            <person name="Lui A."/>
            <person name="MacDonald P.J.P."/>
            <person name="McCowen C."/>
            <person name="Montmayeur A."/>
            <person name="Murphy C."/>
            <person name="Neiman D."/>
            <person name="Pearson M."/>
            <person name="Priest M."/>
            <person name="Roberts A."/>
            <person name="Saif S."/>
            <person name="Shea T."/>
            <person name="Sisk P."/>
            <person name="Stolte C."/>
            <person name="Sykes S."/>
            <person name="Wortman J."/>
            <person name="Nusbaum C."/>
            <person name="Birren B."/>
        </authorList>
    </citation>
    <scope>NUCLEOTIDE SEQUENCE [LARGE SCALE GENOMIC DNA]</scope>
    <source>
        <strain evidence="14 15">ATCC 38327</strain>
    </source>
</reference>
<dbReference type="Gene3D" id="3.40.1170.60">
    <property type="match status" value="1"/>
</dbReference>
<dbReference type="PROSITE" id="PS50173">
    <property type="entry name" value="UMUC"/>
    <property type="match status" value="1"/>
</dbReference>
<dbReference type="SUPFAM" id="SSF56672">
    <property type="entry name" value="DNA/RNA polymerases"/>
    <property type="match status" value="1"/>
</dbReference>
<feature type="region of interest" description="Disordered" evidence="12">
    <location>
        <begin position="600"/>
        <end position="624"/>
    </location>
</feature>
<keyword evidence="7" id="KW-0227">DNA damage</keyword>
<evidence type="ECO:0000313" key="14">
    <source>
        <dbReference type="EMBL" id="KNE66649.1"/>
    </source>
</evidence>
<dbReference type="InterPro" id="IPR043128">
    <property type="entry name" value="Rev_trsase/Diguanyl_cyclase"/>
</dbReference>
<dbReference type="Pfam" id="PF00817">
    <property type="entry name" value="IMS"/>
    <property type="match status" value="1"/>
</dbReference>
<evidence type="ECO:0000256" key="12">
    <source>
        <dbReference type="SAM" id="MobiDB-lite"/>
    </source>
</evidence>
<dbReference type="InterPro" id="IPR022880">
    <property type="entry name" value="DNApol_IV"/>
</dbReference>
<accession>A0A0L0SWD3</accession>
<dbReference type="InterPro" id="IPR050116">
    <property type="entry name" value="DNA_polymerase-Y"/>
</dbReference>